<dbReference type="PANTHER" id="PTHR42789:SF1">
    <property type="entry name" value="D-ISOMER SPECIFIC 2-HYDROXYACID DEHYDROGENASE FAMILY PROTEIN (AFU_ORTHOLOGUE AFUA_6G10090)"/>
    <property type="match status" value="1"/>
</dbReference>
<evidence type="ECO:0000313" key="9">
    <source>
        <dbReference type="Proteomes" id="UP000219621"/>
    </source>
</evidence>
<name>A0A286GGG3_9PROT</name>
<gene>
    <name evidence="8" type="ORF">SAMN05421508_10452</name>
</gene>
<dbReference type="SUPFAM" id="SSF51735">
    <property type="entry name" value="NAD(P)-binding Rossmann-fold domains"/>
    <property type="match status" value="1"/>
</dbReference>
<evidence type="ECO:0000256" key="4">
    <source>
        <dbReference type="ARBA" id="ARBA00023027"/>
    </source>
</evidence>
<reference evidence="8 9" key="1">
    <citation type="submission" date="2017-09" db="EMBL/GenBank/DDBJ databases">
        <authorList>
            <person name="Ehlers B."/>
            <person name="Leendertz F.H."/>
        </authorList>
    </citation>
    <scope>NUCLEOTIDE SEQUENCE [LARGE SCALE GENOMIC DNA]</scope>
    <source>
        <strain evidence="8 9">USBA 140</strain>
    </source>
</reference>
<sequence length="317" mass="34154">MRIAILDDYQDSARRFADWSRLPAECRVTVFRDTLTDPAALAERLAPFEVICAMRERTPLTAELFAALPALRLVVTTGKRNDAIDVAAAAARGVTVCGTNSPGHATAELTLALILAQARRLLPENRSVRAGGWQVGIGRDLRGATLGIIGLGRLGAQVAAYAKPFGMKIVAWSENLTDARCAEVGDVTRVSKEELLATADFVTIHQRLSSRTRGLIGAAELALMKPDAYLVNTARGPIVDWRALLDALAAGRPAGAALDVYDTEPLPADHPLRAEGRLLLTPHIGYVTQETYRVFYGETVDAILAWLRGEPITVIPA</sequence>
<feature type="domain" description="D-isomer specific 2-hydroxyacid dehydrogenase catalytic" evidence="6">
    <location>
        <begin position="19"/>
        <end position="312"/>
    </location>
</feature>
<dbReference type="InterPro" id="IPR029752">
    <property type="entry name" value="D-isomer_DH_CS1"/>
</dbReference>
<dbReference type="OrthoDB" id="9793626at2"/>
<dbReference type="InterPro" id="IPR029753">
    <property type="entry name" value="D-isomer_DH_CS"/>
</dbReference>
<evidence type="ECO:0000259" key="7">
    <source>
        <dbReference type="Pfam" id="PF02826"/>
    </source>
</evidence>
<comment type="similarity">
    <text evidence="1 5">Belongs to the D-isomer specific 2-hydroxyacid dehydrogenase family.</text>
</comment>
<dbReference type="CDD" id="cd12169">
    <property type="entry name" value="PGDH_like_1"/>
    <property type="match status" value="1"/>
</dbReference>
<dbReference type="Pfam" id="PF02826">
    <property type="entry name" value="2-Hacid_dh_C"/>
    <property type="match status" value="1"/>
</dbReference>
<dbReference type="SUPFAM" id="SSF52283">
    <property type="entry name" value="Formate/glycerate dehydrogenase catalytic domain-like"/>
    <property type="match status" value="1"/>
</dbReference>
<dbReference type="PROSITE" id="PS00671">
    <property type="entry name" value="D_2_HYDROXYACID_DH_3"/>
    <property type="match status" value="1"/>
</dbReference>
<evidence type="ECO:0000256" key="2">
    <source>
        <dbReference type="ARBA" id="ARBA00022605"/>
    </source>
</evidence>
<dbReference type="PANTHER" id="PTHR42789">
    <property type="entry name" value="D-ISOMER SPECIFIC 2-HYDROXYACID DEHYDROGENASE FAMILY PROTEIN (AFU_ORTHOLOGUE AFUA_6G10090)"/>
    <property type="match status" value="1"/>
</dbReference>
<accession>A0A286GGG3</accession>
<evidence type="ECO:0000313" key="8">
    <source>
        <dbReference type="EMBL" id="SOD94607.1"/>
    </source>
</evidence>
<keyword evidence="9" id="KW-1185">Reference proteome</keyword>
<keyword evidence="4" id="KW-0520">NAD</keyword>
<dbReference type="InterPro" id="IPR006140">
    <property type="entry name" value="D-isomer_DH_NAD-bd"/>
</dbReference>
<dbReference type="PROSITE" id="PS00065">
    <property type="entry name" value="D_2_HYDROXYACID_DH_1"/>
    <property type="match status" value="1"/>
</dbReference>
<evidence type="ECO:0000259" key="6">
    <source>
        <dbReference type="Pfam" id="PF00389"/>
    </source>
</evidence>
<evidence type="ECO:0000256" key="1">
    <source>
        <dbReference type="ARBA" id="ARBA00005854"/>
    </source>
</evidence>
<keyword evidence="2" id="KW-0028">Amino-acid biosynthesis</keyword>
<dbReference type="InterPro" id="IPR036291">
    <property type="entry name" value="NAD(P)-bd_dom_sf"/>
</dbReference>
<feature type="domain" description="D-isomer specific 2-hydroxyacid dehydrogenase NAD-binding" evidence="7">
    <location>
        <begin position="111"/>
        <end position="285"/>
    </location>
</feature>
<dbReference type="AlphaFoldDB" id="A0A286GGG3"/>
<dbReference type="GO" id="GO:0051287">
    <property type="term" value="F:NAD binding"/>
    <property type="evidence" value="ECO:0007669"/>
    <property type="project" value="InterPro"/>
</dbReference>
<dbReference type="Gene3D" id="3.40.50.720">
    <property type="entry name" value="NAD(P)-binding Rossmann-like Domain"/>
    <property type="match status" value="2"/>
</dbReference>
<evidence type="ECO:0000256" key="5">
    <source>
        <dbReference type="RuleBase" id="RU003719"/>
    </source>
</evidence>
<dbReference type="Proteomes" id="UP000219621">
    <property type="component" value="Unassembled WGS sequence"/>
</dbReference>
<proteinExistence type="inferred from homology"/>
<dbReference type="Pfam" id="PF00389">
    <property type="entry name" value="2-Hacid_dh"/>
    <property type="match status" value="1"/>
</dbReference>
<dbReference type="GO" id="GO:0008652">
    <property type="term" value="P:amino acid biosynthetic process"/>
    <property type="evidence" value="ECO:0007669"/>
    <property type="project" value="UniProtKB-KW"/>
</dbReference>
<dbReference type="EMBL" id="OCNJ01000004">
    <property type="protein sequence ID" value="SOD94607.1"/>
    <property type="molecule type" value="Genomic_DNA"/>
</dbReference>
<dbReference type="InterPro" id="IPR006139">
    <property type="entry name" value="D-isomer_2_OHA_DH_cat_dom"/>
</dbReference>
<dbReference type="InterPro" id="IPR050857">
    <property type="entry name" value="D-2-hydroxyacid_DH"/>
</dbReference>
<organism evidence="8 9">
    <name type="scientific">Caenispirillum bisanense</name>
    <dbReference type="NCBI Taxonomy" id="414052"/>
    <lineage>
        <taxon>Bacteria</taxon>
        <taxon>Pseudomonadati</taxon>
        <taxon>Pseudomonadota</taxon>
        <taxon>Alphaproteobacteria</taxon>
        <taxon>Rhodospirillales</taxon>
        <taxon>Novispirillaceae</taxon>
        <taxon>Caenispirillum</taxon>
    </lineage>
</organism>
<dbReference type="RefSeq" id="WP_097279028.1">
    <property type="nucleotide sequence ID" value="NZ_OCNJ01000004.1"/>
</dbReference>
<protein>
    <submittedName>
        <fullName evidence="8">Lactate dehydrogenase</fullName>
    </submittedName>
</protein>
<keyword evidence="3 5" id="KW-0560">Oxidoreductase</keyword>
<evidence type="ECO:0000256" key="3">
    <source>
        <dbReference type="ARBA" id="ARBA00023002"/>
    </source>
</evidence>
<dbReference type="GO" id="GO:0016616">
    <property type="term" value="F:oxidoreductase activity, acting on the CH-OH group of donors, NAD or NADP as acceptor"/>
    <property type="evidence" value="ECO:0007669"/>
    <property type="project" value="InterPro"/>
</dbReference>